<evidence type="ECO:0000313" key="2">
    <source>
        <dbReference type="Proteomes" id="UP000828941"/>
    </source>
</evidence>
<dbReference type="Proteomes" id="UP000828941">
    <property type="component" value="Chromosome 5"/>
</dbReference>
<accession>A0ACB9P892</accession>
<evidence type="ECO:0000313" key="1">
    <source>
        <dbReference type="EMBL" id="KAI4344997.1"/>
    </source>
</evidence>
<proteinExistence type="predicted"/>
<keyword evidence="2" id="KW-1185">Reference proteome</keyword>
<sequence length="103" mass="11425">MNKKQSKIETQSKINVFCYYVFKFSSQRILKSPPLVGVIFVGATTVGHWLESYKPEPPLSATDRVIFAGATIVRPIFAVVTTLKPIFLLPGARGNLVKISPFL</sequence>
<reference evidence="1 2" key="1">
    <citation type="journal article" date="2022" name="DNA Res.">
        <title>Chromosomal-level genome assembly of the orchid tree Bauhinia variegata (Leguminosae; Cercidoideae) supports the allotetraploid origin hypothesis of Bauhinia.</title>
        <authorList>
            <person name="Zhong Y."/>
            <person name="Chen Y."/>
            <person name="Zheng D."/>
            <person name="Pang J."/>
            <person name="Liu Y."/>
            <person name="Luo S."/>
            <person name="Meng S."/>
            <person name="Qian L."/>
            <person name="Wei D."/>
            <person name="Dai S."/>
            <person name="Zhou R."/>
        </authorList>
    </citation>
    <scope>NUCLEOTIDE SEQUENCE [LARGE SCALE GENOMIC DNA]</scope>
    <source>
        <strain evidence="1">BV-YZ2020</strain>
    </source>
</reference>
<name>A0ACB9P892_BAUVA</name>
<gene>
    <name evidence="1" type="ORF">L6164_012167</name>
</gene>
<protein>
    <submittedName>
        <fullName evidence="1">Uncharacterized protein</fullName>
    </submittedName>
</protein>
<dbReference type="EMBL" id="CM039430">
    <property type="protein sequence ID" value="KAI4344997.1"/>
    <property type="molecule type" value="Genomic_DNA"/>
</dbReference>
<comment type="caution">
    <text evidence="1">The sequence shown here is derived from an EMBL/GenBank/DDBJ whole genome shotgun (WGS) entry which is preliminary data.</text>
</comment>
<organism evidence="1 2">
    <name type="scientific">Bauhinia variegata</name>
    <name type="common">Purple orchid tree</name>
    <name type="synonym">Phanera variegata</name>
    <dbReference type="NCBI Taxonomy" id="167791"/>
    <lineage>
        <taxon>Eukaryota</taxon>
        <taxon>Viridiplantae</taxon>
        <taxon>Streptophyta</taxon>
        <taxon>Embryophyta</taxon>
        <taxon>Tracheophyta</taxon>
        <taxon>Spermatophyta</taxon>
        <taxon>Magnoliopsida</taxon>
        <taxon>eudicotyledons</taxon>
        <taxon>Gunneridae</taxon>
        <taxon>Pentapetalae</taxon>
        <taxon>rosids</taxon>
        <taxon>fabids</taxon>
        <taxon>Fabales</taxon>
        <taxon>Fabaceae</taxon>
        <taxon>Cercidoideae</taxon>
        <taxon>Cercideae</taxon>
        <taxon>Bauhiniinae</taxon>
        <taxon>Bauhinia</taxon>
    </lineage>
</organism>